<keyword evidence="12" id="KW-1185">Reference proteome</keyword>
<keyword evidence="2 4" id="KW-0145">Chemotaxis</keyword>
<dbReference type="GO" id="GO:0050568">
    <property type="term" value="F:protein-glutamine glutaminase activity"/>
    <property type="evidence" value="ECO:0007669"/>
    <property type="project" value="UniProtKB-UniRule"/>
</dbReference>
<evidence type="ECO:0000256" key="6">
    <source>
        <dbReference type="PROSITE-ProRule" id="PRU00169"/>
    </source>
</evidence>
<dbReference type="GO" id="GO:0032259">
    <property type="term" value="P:methylation"/>
    <property type="evidence" value="ECO:0007669"/>
    <property type="project" value="UniProtKB-KW"/>
</dbReference>
<proteinExistence type="inferred from homology"/>
<evidence type="ECO:0000313" key="11">
    <source>
        <dbReference type="Proteomes" id="UP001155901"/>
    </source>
</evidence>
<comment type="function">
    <text evidence="4">Involved in chemotaxis. Part of a chemotaxis signal transduction system that modulates chemotaxis in response to various stimuli. Catalyzes the demethylation of specific methylglutamate residues introduced into the chemoreceptors (methyl-accepting chemotaxis proteins or MCP) by CheR. Also mediates the irreversible deamidation of specific glutamine residues to glutamic acid.</text>
</comment>
<dbReference type="NCBIfam" id="NF001965">
    <property type="entry name" value="PRK00742.1"/>
    <property type="match status" value="1"/>
</dbReference>
<evidence type="ECO:0000256" key="1">
    <source>
        <dbReference type="ARBA" id="ARBA00022490"/>
    </source>
</evidence>
<accession>A0AA41HDG9</accession>
<dbReference type="NCBIfam" id="NF009206">
    <property type="entry name" value="PRK12555.1"/>
    <property type="match status" value="1"/>
</dbReference>
<reference evidence="10" key="2">
    <citation type="submission" date="2022-03" db="EMBL/GenBank/DDBJ databases">
        <title>Genome Encyclopedia of Bacteria and Archaea VI: Functional Genomics of Type Strains.</title>
        <authorList>
            <person name="Whitman W."/>
        </authorList>
    </citation>
    <scope>NUCLEOTIDE SEQUENCE</scope>
    <source>
        <strain evidence="10">HSC-15S17</strain>
    </source>
</reference>
<comment type="domain">
    <text evidence="4">Contains a C-terminal catalytic domain, and an N-terminal region which modulates catalytic activity.</text>
</comment>
<feature type="active site" evidence="4 5">
    <location>
        <position position="191"/>
    </location>
</feature>
<keyword evidence="3 4" id="KW-0597">Phosphoprotein</keyword>
<comment type="similarity">
    <text evidence="4">Belongs to the CheB family.</text>
</comment>
<evidence type="ECO:0000256" key="4">
    <source>
        <dbReference type="HAMAP-Rule" id="MF_00099"/>
    </source>
</evidence>
<dbReference type="PROSITE" id="PS50122">
    <property type="entry name" value="CHEB"/>
    <property type="match status" value="1"/>
</dbReference>
<dbReference type="Pfam" id="PF00072">
    <property type="entry name" value="Response_reg"/>
    <property type="match status" value="1"/>
</dbReference>
<evidence type="ECO:0000313" key="10">
    <source>
        <dbReference type="EMBL" id="MCP2007203.1"/>
    </source>
</evidence>
<dbReference type="Proteomes" id="UP001162889">
    <property type="component" value="Unassembled WGS sequence"/>
</dbReference>
<dbReference type="GO" id="GO:0000156">
    <property type="term" value="F:phosphorelay response regulator activity"/>
    <property type="evidence" value="ECO:0007669"/>
    <property type="project" value="InterPro"/>
</dbReference>
<dbReference type="GO" id="GO:0008168">
    <property type="term" value="F:methyltransferase activity"/>
    <property type="evidence" value="ECO:0007669"/>
    <property type="project" value="UniProtKB-KW"/>
</dbReference>
<dbReference type="PANTHER" id="PTHR42872:SF6">
    <property type="entry name" value="PROTEIN-GLUTAMATE METHYLESTERASE_PROTEIN-GLUTAMINE GLUTAMINASE"/>
    <property type="match status" value="1"/>
</dbReference>
<keyword evidence="4 5" id="KW-0378">Hydrolase</keyword>
<comment type="catalytic activity">
    <reaction evidence="4">
        <text>[protein]-L-glutamate 5-O-methyl ester + H2O = L-glutamyl-[protein] + methanol + H(+)</text>
        <dbReference type="Rhea" id="RHEA:23236"/>
        <dbReference type="Rhea" id="RHEA-COMP:10208"/>
        <dbReference type="Rhea" id="RHEA-COMP:10311"/>
        <dbReference type="ChEBI" id="CHEBI:15377"/>
        <dbReference type="ChEBI" id="CHEBI:15378"/>
        <dbReference type="ChEBI" id="CHEBI:17790"/>
        <dbReference type="ChEBI" id="CHEBI:29973"/>
        <dbReference type="ChEBI" id="CHEBI:82795"/>
        <dbReference type="EC" id="3.1.1.61"/>
    </reaction>
</comment>
<keyword evidence="9" id="KW-0808">Transferase</keyword>
<dbReference type="RefSeq" id="WP_217942601.1">
    <property type="nucleotide sequence ID" value="NZ_JAHTGR010000006.1"/>
</dbReference>
<dbReference type="CDD" id="cd16432">
    <property type="entry name" value="CheB_Rec"/>
    <property type="match status" value="1"/>
</dbReference>
<dbReference type="InterPro" id="IPR008248">
    <property type="entry name" value="CheB-like"/>
</dbReference>
<dbReference type="InterPro" id="IPR000673">
    <property type="entry name" value="Sig_transdc_resp-reg_Me-estase"/>
</dbReference>
<dbReference type="AlphaFoldDB" id="A0AA41HDG9"/>
<evidence type="ECO:0000256" key="2">
    <source>
        <dbReference type="ARBA" id="ARBA00022500"/>
    </source>
</evidence>
<keyword evidence="1 4" id="KW-0963">Cytoplasm</keyword>
<dbReference type="InterPro" id="IPR001789">
    <property type="entry name" value="Sig_transdc_resp-reg_receiver"/>
</dbReference>
<dbReference type="EMBL" id="JAHTGR010000006">
    <property type="protein sequence ID" value="MBV6321803.1"/>
    <property type="molecule type" value="Genomic_DNA"/>
</dbReference>
<reference evidence="9" key="1">
    <citation type="submission" date="2021-07" db="EMBL/GenBank/DDBJ databases">
        <title>Characterization of violacein-producing bacteria and related species.</title>
        <authorList>
            <person name="Wilson H.S."/>
            <person name="De Leon M.E."/>
        </authorList>
    </citation>
    <scope>NUCLEOTIDE SEQUENCE</scope>
    <source>
        <strain evidence="9">HSC-15S17</strain>
    </source>
</reference>
<evidence type="ECO:0000256" key="5">
    <source>
        <dbReference type="PROSITE-ProRule" id="PRU00050"/>
    </source>
</evidence>
<dbReference type="EMBL" id="JALJZU010000001">
    <property type="protein sequence ID" value="MCP2007203.1"/>
    <property type="molecule type" value="Genomic_DNA"/>
</dbReference>
<sequence>MSKLRVLVVEDSLTVRMHLCELLAADPAIELVGAAEDGKQAIELCLALRPDVISLDMMMPVMTGLAATEYIMAYCPTPILVVSSSVNRGELFRTYEALAAGALDVIEKPRPDQFGWGEHYLAMLKLVARIKVVTHLRGRRAAAPLAPPAAIPRQGLRLIAVGASTGGPRALVDVLGALPADFPLPLLVVIHIAEPFGPPFVDWLDDHCALDVRLARHGQPLPARGVVLAAPGMHLELRGRQLVCERGPERHSCRPAVDVLFESVARECGGAAAAVLLTGMGQDGARGMLAVRDSGGLTIAQDEASSVVYGMPREAALLNAAQRILPLAEIGPALAALATWRAP</sequence>
<comment type="PTM">
    <text evidence="4">Phosphorylated by CheA. Phosphorylation of the N-terminal regulatory domain activates the methylesterase activity.</text>
</comment>
<name>A0AA41HDG9_9BURK</name>
<dbReference type="PANTHER" id="PTHR42872">
    <property type="entry name" value="PROTEIN-GLUTAMATE METHYLESTERASE/PROTEIN-GLUTAMINE GLUTAMINASE"/>
    <property type="match status" value="1"/>
</dbReference>
<feature type="active site" evidence="4 5">
    <location>
        <position position="164"/>
    </location>
</feature>
<dbReference type="HAMAP" id="MF_00099">
    <property type="entry name" value="CheB_chemtxs"/>
    <property type="match status" value="1"/>
</dbReference>
<dbReference type="GO" id="GO:0008984">
    <property type="term" value="F:protein-glutamate methylesterase activity"/>
    <property type="evidence" value="ECO:0007669"/>
    <property type="project" value="UniProtKB-UniRule"/>
</dbReference>
<comment type="catalytic activity">
    <reaction evidence="4">
        <text>L-glutaminyl-[protein] + H2O = L-glutamyl-[protein] + NH4(+)</text>
        <dbReference type="Rhea" id="RHEA:16441"/>
        <dbReference type="Rhea" id="RHEA-COMP:10207"/>
        <dbReference type="Rhea" id="RHEA-COMP:10208"/>
        <dbReference type="ChEBI" id="CHEBI:15377"/>
        <dbReference type="ChEBI" id="CHEBI:28938"/>
        <dbReference type="ChEBI" id="CHEBI:29973"/>
        <dbReference type="ChEBI" id="CHEBI:30011"/>
        <dbReference type="EC" id="3.5.1.44"/>
    </reaction>
</comment>
<keyword evidence="9" id="KW-0489">Methyltransferase</keyword>
<evidence type="ECO:0000259" key="8">
    <source>
        <dbReference type="PROSITE" id="PS50122"/>
    </source>
</evidence>
<feature type="domain" description="CheB-type methylesterase" evidence="8">
    <location>
        <begin position="152"/>
        <end position="336"/>
    </location>
</feature>
<protein>
    <recommendedName>
        <fullName evidence="4">Protein-glutamate methylesterase/protein-glutamine glutaminase</fullName>
        <ecNumber evidence="4">3.1.1.61</ecNumber>
        <ecNumber evidence="4">3.5.1.44</ecNumber>
    </recommendedName>
</protein>
<comment type="subcellular location">
    <subcellularLocation>
        <location evidence="4">Cytoplasm</location>
    </subcellularLocation>
</comment>
<organism evidence="9 11">
    <name type="scientific">Duganella violaceipulchra</name>
    <dbReference type="NCBI Taxonomy" id="2849652"/>
    <lineage>
        <taxon>Bacteria</taxon>
        <taxon>Pseudomonadati</taxon>
        <taxon>Pseudomonadota</taxon>
        <taxon>Betaproteobacteria</taxon>
        <taxon>Burkholderiales</taxon>
        <taxon>Oxalobacteraceae</taxon>
        <taxon>Telluria group</taxon>
        <taxon>Duganella</taxon>
    </lineage>
</organism>
<dbReference type="Pfam" id="PF01339">
    <property type="entry name" value="CheB_methylest"/>
    <property type="match status" value="1"/>
</dbReference>
<feature type="modified residue" description="4-aspartylphosphate" evidence="4 6">
    <location>
        <position position="56"/>
    </location>
</feature>
<dbReference type="EC" id="3.5.1.44" evidence="4"/>
<evidence type="ECO:0000313" key="9">
    <source>
        <dbReference type="EMBL" id="MBV6321803.1"/>
    </source>
</evidence>
<comment type="caution">
    <text evidence="9">The sequence shown here is derived from an EMBL/GenBank/DDBJ whole genome shotgun (WGS) entry which is preliminary data.</text>
</comment>
<dbReference type="PIRSF" id="PIRSF000876">
    <property type="entry name" value="RR_chemtxs_CheB"/>
    <property type="match status" value="1"/>
</dbReference>
<evidence type="ECO:0000313" key="12">
    <source>
        <dbReference type="Proteomes" id="UP001162889"/>
    </source>
</evidence>
<feature type="active site" evidence="4 5">
    <location>
        <position position="283"/>
    </location>
</feature>
<evidence type="ECO:0000259" key="7">
    <source>
        <dbReference type="PROSITE" id="PS50110"/>
    </source>
</evidence>
<dbReference type="SMART" id="SM00448">
    <property type="entry name" value="REC"/>
    <property type="match status" value="1"/>
</dbReference>
<dbReference type="EC" id="3.1.1.61" evidence="4"/>
<dbReference type="Proteomes" id="UP001155901">
    <property type="component" value="Unassembled WGS sequence"/>
</dbReference>
<dbReference type="CDD" id="cd17541">
    <property type="entry name" value="REC_CheB-like"/>
    <property type="match status" value="1"/>
</dbReference>
<gene>
    <name evidence="4 9" type="primary">cheB</name>
    <name evidence="9" type="ORF">KVP70_12715</name>
    <name evidence="10" type="ORF">L1274_000891</name>
</gene>
<evidence type="ECO:0000256" key="3">
    <source>
        <dbReference type="ARBA" id="ARBA00022553"/>
    </source>
</evidence>
<dbReference type="GO" id="GO:0006935">
    <property type="term" value="P:chemotaxis"/>
    <property type="evidence" value="ECO:0007669"/>
    <property type="project" value="UniProtKB-UniRule"/>
</dbReference>
<feature type="domain" description="Response regulatory" evidence="7">
    <location>
        <begin position="5"/>
        <end position="123"/>
    </location>
</feature>
<dbReference type="PROSITE" id="PS50110">
    <property type="entry name" value="RESPONSE_REGULATORY"/>
    <property type="match status" value="1"/>
</dbReference>
<dbReference type="GO" id="GO:0005737">
    <property type="term" value="C:cytoplasm"/>
    <property type="evidence" value="ECO:0007669"/>
    <property type="project" value="UniProtKB-SubCell"/>
</dbReference>